<name>A0A154PSQ0_DUFNO</name>
<dbReference type="Pfam" id="PF02944">
    <property type="entry name" value="BESS"/>
    <property type="match status" value="1"/>
</dbReference>
<dbReference type="PROSITE" id="PS51029">
    <property type="entry name" value="MADF"/>
    <property type="match status" value="1"/>
</dbReference>
<dbReference type="AlphaFoldDB" id="A0A154PSQ0"/>
<accession>A0A154PSQ0</accession>
<dbReference type="SMART" id="SM00595">
    <property type="entry name" value="MADF"/>
    <property type="match status" value="1"/>
</dbReference>
<keyword evidence="6" id="KW-1185">Reference proteome</keyword>
<evidence type="ECO:0000256" key="1">
    <source>
        <dbReference type="PROSITE-ProRule" id="PRU00371"/>
    </source>
</evidence>
<evidence type="ECO:0000256" key="2">
    <source>
        <dbReference type="SAM" id="MobiDB-lite"/>
    </source>
</evidence>
<dbReference type="GO" id="GO:0005667">
    <property type="term" value="C:transcription regulator complex"/>
    <property type="evidence" value="ECO:0007669"/>
    <property type="project" value="TreeGrafter"/>
</dbReference>
<dbReference type="InterPro" id="IPR039353">
    <property type="entry name" value="TF_Adf1"/>
</dbReference>
<reference evidence="5 6" key="1">
    <citation type="submission" date="2015-07" db="EMBL/GenBank/DDBJ databases">
        <title>The genome of Dufourea novaeangliae.</title>
        <authorList>
            <person name="Pan H."/>
            <person name="Kapheim K."/>
        </authorList>
    </citation>
    <scope>NUCLEOTIDE SEQUENCE [LARGE SCALE GENOMIC DNA]</scope>
    <source>
        <strain evidence="5">0120121106</strain>
        <tissue evidence="5">Whole body</tissue>
    </source>
</reference>
<evidence type="ECO:0008006" key="7">
    <source>
        <dbReference type="Google" id="ProtNLM"/>
    </source>
</evidence>
<dbReference type="EMBL" id="KQ435163">
    <property type="protein sequence ID" value="KZC14931.1"/>
    <property type="molecule type" value="Genomic_DNA"/>
</dbReference>
<feature type="domain" description="MADF" evidence="3">
    <location>
        <begin position="5"/>
        <end position="108"/>
    </location>
</feature>
<evidence type="ECO:0000259" key="4">
    <source>
        <dbReference type="PROSITE" id="PS51031"/>
    </source>
</evidence>
<evidence type="ECO:0000259" key="3">
    <source>
        <dbReference type="PROSITE" id="PS51029"/>
    </source>
</evidence>
<sequence length="221" mass="26229">MDIEILISEVAKHPILWDVSNYEYKDKIRRNEVWSNVAATVSQNFKQNTETEKKIIVQEVISKWRSVRDNYIRSLRKQDENIKLGSATKKIWRYVYEDQLAFLKKCREPRPTSSSTEMEGARVKTDSEQSTDNELEITEANVADNESTDNFKHQPRKKLKRINLNEKFVDVLESKRWNDDDEDMAFYRSTLPMIKTFTTDEKVQFRIKVMELIQDIRKPSI</sequence>
<dbReference type="Pfam" id="PF10545">
    <property type="entry name" value="MADF_DNA_bdg"/>
    <property type="match status" value="1"/>
</dbReference>
<dbReference type="InterPro" id="IPR004210">
    <property type="entry name" value="BESS_motif"/>
</dbReference>
<dbReference type="InterPro" id="IPR006578">
    <property type="entry name" value="MADF-dom"/>
</dbReference>
<dbReference type="GO" id="GO:0003677">
    <property type="term" value="F:DNA binding"/>
    <property type="evidence" value="ECO:0007669"/>
    <property type="project" value="InterPro"/>
</dbReference>
<proteinExistence type="predicted"/>
<organism evidence="5 6">
    <name type="scientific">Dufourea novaeangliae</name>
    <name type="common">Sweat bee</name>
    <dbReference type="NCBI Taxonomy" id="178035"/>
    <lineage>
        <taxon>Eukaryota</taxon>
        <taxon>Metazoa</taxon>
        <taxon>Ecdysozoa</taxon>
        <taxon>Arthropoda</taxon>
        <taxon>Hexapoda</taxon>
        <taxon>Insecta</taxon>
        <taxon>Pterygota</taxon>
        <taxon>Neoptera</taxon>
        <taxon>Endopterygota</taxon>
        <taxon>Hymenoptera</taxon>
        <taxon>Apocrita</taxon>
        <taxon>Aculeata</taxon>
        <taxon>Apoidea</taxon>
        <taxon>Anthophila</taxon>
        <taxon>Halictidae</taxon>
        <taxon>Rophitinae</taxon>
        <taxon>Dufourea</taxon>
    </lineage>
</organism>
<keyword evidence="1" id="KW-0539">Nucleus</keyword>
<dbReference type="PANTHER" id="PTHR12243:SF60">
    <property type="entry name" value="SI:CH211-15D5.12-RELATED"/>
    <property type="match status" value="1"/>
</dbReference>
<dbReference type="GO" id="GO:0005634">
    <property type="term" value="C:nucleus"/>
    <property type="evidence" value="ECO:0007669"/>
    <property type="project" value="UniProtKB-SubCell"/>
</dbReference>
<dbReference type="GO" id="GO:0006357">
    <property type="term" value="P:regulation of transcription by RNA polymerase II"/>
    <property type="evidence" value="ECO:0007669"/>
    <property type="project" value="TreeGrafter"/>
</dbReference>
<dbReference type="PANTHER" id="PTHR12243">
    <property type="entry name" value="MADF DOMAIN TRANSCRIPTION FACTOR"/>
    <property type="match status" value="1"/>
</dbReference>
<feature type="domain" description="BESS" evidence="4">
    <location>
        <begin position="180"/>
        <end position="219"/>
    </location>
</feature>
<evidence type="ECO:0000313" key="6">
    <source>
        <dbReference type="Proteomes" id="UP000076502"/>
    </source>
</evidence>
<dbReference type="Proteomes" id="UP000076502">
    <property type="component" value="Unassembled WGS sequence"/>
</dbReference>
<evidence type="ECO:0000313" key="5">
    <source>
        <dbReference type="EMBL" id="KZC14931.1"/>
    </source>
</evidence>
<comment type="subcellular location">
    <subcellularLocation>
        <location evidence="1">Nucleus</location>
    </subcellularLocation>
</comment>
<feature type="region of interest" description="Disordered" evidence="2">
    <location>
        <begin position="108"/>
        <end position="131"/>
    </location>
</feature>
<gene>
    <name evidence="5" type="ORF">WN55_07886</name>
</gene>
<protein>
    <recommendedName>
        <fullName evidence="7">MADF domain-containing protein</fullName>
    </recommendedName>
</protein>
<dbReference type="STRING" id="178035.A0A154PSQ0"/>
<dbReference type="PROSITE" id="PS51031">
    <property type="entry name" value="BESS"/>
    <property type="match status" value="1"/>
</dbReference>